<sequence length="418" mass="46333">MPITVTPLSTVDDATNDVRLRTAKIVNEEILPREGDLFPQRRGTAVTEELKQKARDARAHVKDKVREAGLWAPHLPQEYGGMGLEFLPHAYMNEILAYAMGAASLFGVVAPNSGNQKILVKYGTEEQKQKWLVPLIEGTMESGFSMTEPDSAGSDPRSLKTTARKEGNEWVINGHKWFTSNGIEADFFIVMCRAEDPSGEEGRSGSMVQIIVPTDTPGLEIVRGIGIWGHHSSDHCEVLYKDVRVPVENALGRVGQGHEAAQERLGAGRIYHCMNSVGQMWRAFDLMVERAMTREVHGGLLRDKQFIQGFIADSYIDLQTSRMMTISAAEKVDRGDPDARTDISALKVYVPAAYSRVVDRAIQVWGAAGVSNDLPLAQMYLGARTLRLADGPDEVHRILIAKNVFRHYEQGASWDFAK</sequence>
<dbReference type="PANTHER" id="PTHR48083:SF13">
    <property type="entry name" value="ACYL-COA DEHYDROGENASE FAMILY MEMBER 11"/>
    <property type="match status" value="1"/>
</dbReference>
<comment type="cofactor">
    <cofactor evidence="1">
        <name>FAD</name>
        <dbReference type="ChEBI" id="CHEBI:57692"/>
    </cofactor>
</comment>
<evidence type="ECO:0000259" key="8">
    <source>
        <dbReference type="Pfam" id="PF02770"/>
    </source>
</evidence>
<dbReference type="GO" id="GO:0033539">
    <property type="term" value="P:fatty acid beta-oxidation using acyl-CoA dehydrogenase"/>
    <property type="evidence" value="ECO:0007669"/>
    <property type="project" value="TreeGrafter"/>
</dbReference>
<dbReference type="SUPFAM" id="SSF56645">
    <property type="entry name" value="Acyl-CoA dehydrogenase NM domain-like"/>
    <property type="match status" value="1"/>
</dbReference>
<dbReference type="InterPro" id="IPR009075">
    <property type="entry name" value="AcylCo_DH/oxidase_C"/>
</dbReference>
<dbReference type="Gene3D" id="1.20.140.10">
    <property type="entry name" value="Butyryl-CoA Dehydrogenase, subunit A, domain 3"/>
    <property type="match status" value="1"/>
</dbReference>
<dbReference type="InterPro" id="IPR036250">
    <property type="entry name" value="AcylCo_DH-like_C"/>
</dbReference>
<dbReference type="Pfam" id="PF02771">
    <property type="entry name" value="Acyl-CoA_dh_N"/>
    <property type="match status" value="1"/>
</dbReference>
<dbReference type="EMBL" id="CAFBLT010000001">
    <property type="protein sequence ID" value="CAB4862300.1"/>
    <property type="molecule type" value="Genomic_DNA"/>
</dbReference>
<evidence type="ECO:0000256" key="2">
    <source>
        <dbReference type="ARBA" id="ARBA00009347"/>
    </source>
</evidence>
<dbReference type="FunFam" id="2.40.110.10:FF:000002">
    <property type="entry name" value="Acyl-CoA dehydrogenase fadE12"/>
    <property type="match status" value="1"/>
</dbReference>
<dbReference type="InterPro" id="IPR009100">
    <property type="entry name" value="AcylCoA_DH/oxidase_NM_dom_sf"/>
</dbReference>
<evidence type="ECO:0000256" key="6">
    <source>
        <dbReference type="ARBA" id="ARBA00023002"/>
    </source>
</evidence>
<proteinExistence type="inferred from homology"/>
<dbReference type="InterPro" id="IPR046373">
    <property type="entry name" value="Acyl-CoA_Oxase/DH_mid-dom_sf"/>
</dbReference>
<dbReference type="InterPro" id="IPR050741">
    <property type="entry name" value="Acyl-CoA_dehydrogenase"/>
</dbReference>
<accession>A0A6J6ZMF9</accession>
<gene>
    <name evidence="10" type="ORF">UFOPK3164_00462</name>
    <name evidence="11" type="ORF">UFOPK3427_00263</name>
    <name evidence="12" type="ORF">UFOPK4112_01986</name>
</gene>
<organism evidence="10">
    <name type="scientific">freshwater metagenome</name>
    <dbReference type="NCBI Taxonomy" id="449393"/>
    <lineage>
        <taxon>unclassified sequences</taxon>
        <taxon>metagenomes</taxon>
        <taxon>ecological metagenomes</taxon>
    </lineage>
</organism>
<dbReference type="InterPro" id="IPR037069">
    <property type="entry name" value="AcylCoA_DH/ox_N_sf"/>
</dbReference>
<evidence type="ECO:0000256" key="4">
    <source>
        <dbReference type="ARBA" id="ARBA00022630"/>
    </source>
</evidence>
<keyword evidence="6" id="KW-0560">Oxidoreductase</keyword>
<comment type="subunit">
    <text evidence="3">Homodimer.</text>
</comment>
<protein>
    <submittedName>
        <fullName evidence="10">Unannotated protein</fullName>
    </submittedName>
</protein>
<keyword evidence="4" id="KW-0285">Flavoprotein</keyword>
<dbReference type="InterPro" id="IPR013786">
    <property type="entry name" value="AcylCoA_DH/ox_N"/>
</dbReference>
<keyword evidence="5" id="KW-0274">FAD</keyword>
<evidence type="ECO:0000259" key="7">
    <source>
        <dbReference type="Pfam" id="PF00441"/>
    </source>
</evidence>
<comment type="similarity">
    <text evidence="2">Belongs to the acyl-CoA dehydrogenase family.</text>
</comment>
<feature type="domain" description="Acyl-CoA dehydrogenase/oxidase N-terminal" evidence="9">
    <location>
        <begin position="47"/>
        <end position="138"/>
    </location>
</feature>
<dbReference type="EMBL" id="CAFBPM010000054">
    <property type="protein sequence ID" value="CAB5034095.1"/>
    <property type="molecule type" value="Genomic_DNA"/>
</dbReference>
<dbReference type="Pfam" id="PF02770">
    <property type="entry name" value="Acyl-CoA_dh_M"/>
    <property type="match status" value="1"/>
</dbReference>
<dbReference type="GO" id="GO:0050660">
    <property type="term" value="F:flavin adenine dinucleotide binding"/>
    <property type="evidence" value="ECO:0007669"/>
    <property type="project" value="InterPro"/>
</dbReference>
<evidence type="ECO:0000313" key="11">
    <source>
        <dbReference type="EMBL" id="CAB4862300.1"/>
    </source>
</evidence>
<evidence type="ECO:0000256" key="1">
    <source>
        <dbReference type="ARBA" id="ARBA00001974"/>
    </source>
</evidence>
<dbReference type="PANTHER" id="PTHR48083">
    <property type="entry name" value="MEDIUM-CHAIN SPECIFIC ACYL-COA DEHYDROGENASE, MITOCHONDRIAL-RELATED"/>
    <property type="match status" value="1"/>
</dbReference>
<dbReference type="InterPro" id="IPR006091">
    <property type="entry name" value="Acyl-CoA_Oxase/DH_mid-dom"/>
</dbReference>
<dbReference type="EMBL" id="CAFABE010000013">
    <property type="protein sequence ID" value="CAB4821713.1"/>
    <property type="molecule type" value="Genomic_DNA"/>
</dbReference>
<dbReference type="Pfam" id="PF00441">
    <property type="entry name" value="Acyl-CoA_dh_1"/>
    <property type="match status" value="1"/>
</dbReference>
<evidence type="ECO:0000259" key="9">
    <source>
        <dbReference type="Pfam" id="PF02771"/>
    </source>
</evidence>
<evidence type="ECO:0000313" key="10">
    <source>
        <dbReference type="EMBL" id="CAB4821713.1"/>
    </source>
</evidence>
<dbReference type="Gene3D" id="1.10.540.10">
    <property type="entry name" value="Acyl-CoA dehydrogenase/oxidase, N-terminal domain"/>
    <property type="match status" value="1"/>
</dbReference>
<evidence type="ECO:0000256" key="3">
    <source>
        <dbReference type="ARBA" id="ARBA00011738"/>
    </source>
</evidence>
<reference evidence="10" key="1">
    <citation type="submission" date="2020-05" db="EMBL/GenBank/DDBJ databases">
        <authorList>
            <person name="Chiriac C."/>
            <person name="Salcher M."/>
            <person name="Ghai R."/>
            <person name="Kavagutti S V."/>
        </authorList>
    </citation>
    <scope>NUCLEOTIDE SEQUENCE</scope>
</reference>
<evidence type="ECO:0000313" key="12">
    <source>
        <dbReference type="EMBL" id="CAB5034095.1"/>
    </source>
</evidence>
<evidence type="ECO:0000256" key="5">
    <source>
        <dbReference type="ARBA" id="ARBA00022827"/>
    </source>
</evidence>
<dbReference type="AlphaFoldDB" id="A0A6J6ZMF9"/>
<dbReference type="GO" id="GO:0005737">
    <property type="term" value="C:cytoplasm"/>
    <property type="evidence" value="ECO:0007669"/>
    <property type="project" value="TreeGrafter"/>
</dbReference>
<dbReference type="Gene3D" id="2.40.110.10">
    <property type="entry name" value="Butyryl-CoA Dehydrogenase, subunit A, domain 2"/>
    <property type="match status" value="1"/>
</dbReference>
<feature type="domain" description="Acyl-CoA oxidase/dehydrogenase middle" evidence="8">
    <location>
        <begin position="144"/>
        <end position="243"/>
    </location>
</feature>
<dbReference type="SUPFAM" id="SSF47203">
    <property type="entry name" value="Acyl-CoA dehydrogenase C-terminal domain-like"/>
    <property type="match status" value="1"/>
</dbReference>
<name>A0A6J6ZMF9_9ZZZZ</name>
<dbReference type="GO" id="GO:0003995">
    <property type="term" value="F:acyl-CoA dehydrogenase activity"/>
    <property type="evidence" value="ECO:0007669"/>
    <property type="project" value="TreeGrafter"/>
</dbReference>
<feature type="domain" description="Acyl-CoA dehydrogenase/oxidase C-terminal" evidence="7">
    <location>
        <begin position="255"/>
        <end position="404"/>
    </location>
</feature>